<reference evidence="4" key="1">
    <citation type="submission" date="2022-09" db="EMBL/GenBank/DDBJ databases">
        <title>Tahibacter sp. nov., isolated from a fresh water.</title>
        <authorList>
            <person name="Baek J.H."/>
            <person name="Lee J.K."/>
            <person name="Kim J.M."/>
            <person name="Jeon C.O."/>
        </authorList>
    </citation>
    <scope>NUCLEOTIDE SEQUENCE</scope>
    <source>
        <strain evidence="4">W38</strain>
    </source>
</reference>
<dbReference type="RefSeq" id="WP_261697119.1">
    <property type="nucleotide sequence ID" value="NZ_CP104694.1"/>
</dbReference>
<keyword evidence="2 4" id="KW-0012">Acyltransferase</keyword>
<protein>
    <submittedName>
        <fullName evidence="4">GNAT family N-acetyltransferase</fullName>
        <ecNumber evidence="4">2.3.1.-</ecNumber>
    </submittedName>
</protein>
<name>A0ABY6BL67_9GAMM</name>
<dbReference type="Gene3D" id="3.40.630.30">
    <property type="match status" value="1"/>
</dbReference>
<keyword evidence="5" id="KW-1185">Reference proteome</keyword>
<evidence type="ECO:0000313" key="5">
    <source>
        <dbReference type="Proteomes" id="UP001064632"/>
    </source>
</evidence>
<feature type="domain" description="N-acetyltransferase" evidence="3">
    <location>
        <begin position="96"/>
        <end position="223"/>
    </location>
</feature>
<evidence type="ECO:0000259" key="3">
    <source>
        <dbReference type="PROSITE" id="PS51186"/>
    </source>
</evidence>
<dbReference type="InterPro" id="IPR013653">
    <property type="entry name" value="GCN5-like_dom"/>
</dbReference>
<sequence length="223" mass="23983">MTTLPTARISNPFWLALNTRNAHLGTGGGMARRYEHAVAPFVAVADRAVPAAAVMDLLDAGETAYLLDCRPDDLDAQPVGNVLQMEAAVTIEAPAQPVTALDEADTPDMLALTAIAYPFFFRPRTQRFGSYYGIRVDGRLVAMAGERMAVPGAQEISAICTHPEFLGRGYAAALTRHVAARAQARGDRAFLHVSAGNERAIALYERLGFVVTADLGFWRVVAP</sequence>
<proteinExistence type="predicted"/>
<dbReference type="PROSITE" id="PS51186">
    <property type="entry name" value="GNAT"/>
    <property type="match status" value="1"/>
</dbReference>
<accession>A0ABY6BL67</accession>
<dbReference type="EMBL" id="CP104694">
    <property type="protein sequence ID" value="UXI70168.1"/>
    <property type="molecule type" value="Genomic_DNA"/>
</dbReference>
<evidence type="ECO:0000313" key="4">
    <source>
        <dbReference type="EMBL" id="UXI70168.1"/>
    </source>
</evidence>
<organism evidence="4 5">
    <name type="scientific">Tahibacter amnicola</name>
    <dbReference type="NCBI Taxonomy" id="2976241"/>
    <lineage>
        <taxon>Bacteria</taxon>
        <taxon>Pseudomonadati</taxon>
        <taxon>Pseudomonadota</taxon>
        <taxon>Gammaproteobacteria</taxon>
        <taxon>Lysobacterales</taxon>
        <taxon>Rhodanobacteraceae</taxon>
        <taxon>Tahibacter</taxon>
    </lineage>
</organism>
<dbReference type="InterPro" id="IPR050680">
    <property type="entry name" value="YpeA/RimI_acetyltransf"/>
</dbReference>
<evidence type="ECO:0000256" key="2">
    <source>
        <dbReference type="ARBA" id="ARBA00023315"/>
    </source>
</evidence>
<gene>
    <name evidence="4" type="ORF">N4264_11210</name>
</gene>
<dbReference type="Proteomes" id="UP001064632">
    <property type="component" value="Chromosome"/>
</dbReference>
<dbReference type="GO" id="GO:0016746">
    <property type="term" value="F:acyltransferase activity"/>
    <property type="evidence" value="ECO:0007669"/>
    <property type="project" value="UniProtKB-KW"/>
</dbReference>
<dbReference type="EC" id="2.3.1.-" evidence="4"/>
<dbReference type="CDD" id="cd04301">
    <property type="entry name" value="NAT_SF"/>
    <property type="match status" value="1"/>
</dbReference>
<evidence type="ECO:0000256" key="1">
    <source>
        <dbReference type="ARBA" id="ARBA00022679"/>
    </source>
</evidence>
<keyword evidence="1 4" id="KW-0808">Transferase</keyword>
<dbReference type="PANTHER" id="PTHR43420:SF3">
    <property type="entry name" value="N-ACETYLTRANSFERASE DOMAIN-CONTAINING PROTEIN"/>
    <property type="match status" value="1"/>
</dbReference>
<dbReference type="SUPFAM" id="SSF55729">
    <property type="entry name" value="Acyl-CoA N-acyltransferases (Nat)"/>
    <property type="match status" value="1"/>
</dbReference>
<dbReference type="InterPro" id="IPR016181">
    <property type="entry name" value="Acyl_CoA_acyltransferase"/>
</dbReference>
<dbReference type="InterPro" id="IPR000182">
    <property type="entry name" value="GNAT_dom"/>
</dbReference>
<dbReference type="Pfam" id="PF08445">
    <property type="entry name" value="FR47"/>
    <property type="match status" value="1"/>
</dbReference>
<dbReference type="PANTHER" id="PTHR43420">
    <property type="entry name" value="ACETYLTRANSFERASE"/>
    <property type="match status" value="1"/>
</dbReference>